<keyword evidence="15" id="KW-0472">Membrane</keyword>
<comment type="similarity">
    <text evidence="5">Belongs to the glycosyltransferase 14 family. XylT subfamily.</text>
</comment>
<feature type="region of interest" description="Disordered" evidence="20">
    <location>
        <begin position="684"/>
        <end position="724"/>
    </location>
</feature>
<feature type="compositionally biased region" description="Acidic residues" evidence="20">
    <location>
        <begin position="687"/>
        <end position="724"/>
    </location>
</feature>
<evidence type="ECO:0000256" key="5">
    <source>
        <dbReference type="ARBA" id="ARBA00010195"/>
    </source>
</evidence>
<keyword evidence="10" id="KW-0479">Metal-binding</keyword>
<feature type="compositionally biased region" description="Acidic residues" evidence="20">
    <location>
        <begin position="759"/>
        <end position="793"/>
    </location>
</feature>
<sequence length="809" mass="92832">MMRTTIWAVIGWIVLVNCFLLVIANAPPGQSDDPNDPRNRWKTFVDFSGVDVSGDPAEAARKTVDFYNSDLMSRIEKLYEKTSTTECRSLIGEHFGYYLKAFANEKPLPFSDKTFKNTCEEEDEYDFDNLPPGVHMGMIQNRTYQPPRNETKYLEPSEIVLCYGILAHDSPSATIRIIEAVDEPTTQFIVHVDAKYEETHQVLKEYASQRSRVTVLDHPHRVRVNWGGFSMVNATLQMIYHADQIEFTHFVHMAATAYPIASNRRIRNTLADFPADANFMHVVLKPTSPALPIWNYYVECDDRLHRIFELPPLRKQVHGVDIFTSSQWFIISKEYANFLAHPEPGSFLQEYMDYMKHAVVADEHFFGTVLRNTHFCGKHHNWNFLHLQFDQWENERDLNMRDERKCIMPDPNHCGRSPTTMEMDYLDILELSGDLFARKFDDEVDPTIKDVIDRIRAKEEKELIKFNITKPQAPALHNPLALDGHGVLFVAKETISSENPLCMGLGEERNKVRLVPCFYEDVPPTLASNWETGAVILDETVPHNRWEIGPCSSDGDLRKLYSGDVEVIPGQYNPTGPRCNLKVMDGLRVGRCLDGESFDPQPGGPVHVFPCHNRWHQYISFGDGTHAPTGALHTNVPEHTRKRIAETGREQEAYMCLGLEGRGEDEEDWLGKRKEMMEKMLQRELEQMEQDSDDSEDEEGSLVDQKEDGEEDATETDAATEEEGPLDIWHWEYEQLHAIKCSNKEAVIEWVLVPFIEEDDSTTVYEDEDGSADSGDEDGPEEMEWPDPTEDSDVDTKTDKKHENKEEEL</sequence>
<evidence type="ECO:0000256" key="20">
    <source>
        <dbReference type="SAM" id="MobiDB-lite"/>
    </source>
</evidence>
<keyword evidence="21" id="KW-0732">Signal</keyword>
<dbReference type="EMBL" id="CAKOGP040001803">
    <property type="protein sequence ID" value="CAJ1952496.1"/>
    <property type="molecule type" value="Genomic_DNA"/>
</dbReference>
<comment type="catalytic activity">
    <reaction evidence="19">
        <text>UDP-alpha-D-xylose + L-seryl-[protein] = 3-O-(beta-D-xylosyl)-L-seryl-[protein] + UDP + H(+)</text>
        <dbReference type="Rhea" id="RHEA:50192"/>
        <dbReference type="Rhea" id="RHEA-COMP:9863"/>
        <dbReference type="Rhea" id="RHEA-COMP:12567"/>
        <dbReference type="ChEBI" id="CHEBI:15378"/>
        <dbReference type="ChEBI" id="CHEBI:29999"/>
        <dbReference type="ChEBI" id="CHEBI:57632"/>
        <dbReference type="ChEBI" id="CHEBI:58223"/>
        <dbReference type="ChEBI" id="CHEBI:132085"/>
        <dbReference type="EC" id="2.4.2.26"/>
    </reaction>
</comment>
<dbReference type="PANTHER" id="PTHR46025">
    <property type="entry name" value="XYLOSYLTRANSFERASE OXT"/>
    <property type="match status" value="1"/>
</dbReference>
<evidence type="ECO:0000256" key="19">
    <source>
        <dbReference type="ARBA" id="ARBA00047847"/>
    </source>
</evidence>
<evidence type="ECO:0000256" key="21">
    <source>
        <dbReference type="SAM" id="SignalP"/>
    </source>
</evidence>
<keyword evidence="8" id="KW-0808">Transferase</keyword>
<dbReference type="InterPro" id="IPR043538">
    <property type="entry name" value="XYLT"/>
</dbReference>
<protein>
    <recommendedName>
        <fullName evidence="6">protein xylosyltransferase</fullName>
        <ecNumber evidence="6">2.4.2.26</ecNumber>
    </recommendedName>
    <alternativeName>
        <fullName evidence="18">Peptide O-xylosyltransferase</fullName>
    </alternativeName>
</protein>
<evidence type="ECO:0000313" key="22">
    <source>
        <dbReference type="EMBL" id="CAJ1952496.1"/>
    </source>
</evidence>
<evidence type="ECO:0000256" key="10">
    <source>
        <dbReference type="ARBA" id="ARBA00022723"/>
    </source>
</evidence>
<evidence type="ECO:0000256" key="14">
    <source>
        <dbReference type="ARBA" id="ARBA00023034"/>
    </source>
</evidence>
<name>A0AAD2JI24_9STRA</name>
<organism evidence="22 23">
    <name type="scientific">Cylindrotheca closterium</name>
    <dbReference type="NCBI Taxonomy" id="2856"/>
    <lineage>
        <taxon>Eukaryota</taxon>
        <taxon>Sar</taxon>
        <taxon>Stramenopiles</taxon>
        <taxon>Ochrophyta</taxon>
        <taxon>Bacillariophyta</taxon>
        <taxon>Bacillariophyceae</taxon>
        <taxon>Bacillariophycidae</taxon>
        <taxon>Bacillariales</taxon>
        <taxon>Bacillariaceae</taxon>
        <taxon>Cylindrotheca</taxon>
    </lineage>
</organism>
<feature type="region of interest" description="Disordered" evidence="20">
    <location>
        <begin position="759"/>
        <end position="809"/>
    </location>
</feature>
<comment type="pathway">
    <text evidence="3">Glycan metabolism; chondroitin sulfate biosynthesis.</text>
</comment>
<comment type="pathway">
    <text evidence="4">Glycan metabolism; heparan sulfate biosynthesis.</text>
</comment>
<reference evidence="22" key="1">
    <citation type="submission" date="2023-08" db="EMBL/GenBank/DDBJ databases">
        <authorList>
            <person name="Audoor S."/>
            <person name="Bilcke G."/>
        </authorList>
    </citation>
    <scope>NUCLEOTIDE SEQUENCE</scope>
</reference>
<evidence type="ECO:0000256" key="12">
    <source>
        <dbReference type="ARBA" id="ARBA00022968"/>
    </source>
</evidence>
<evidence type="ECO:0000256" key="3">
    <source>
        <dbReference type="ARBA" id="ARBA00004840"/>
    </source>
</evidence>
<gene>
    <name evidence="22" type="ORF">CYCCA115_LOCUS13582</name>
</gene>
<feature type="signal peptide" evidence="21">
    <location>
        <begin position="1"/>
        <end position="24"/>
    </location>
</feature>
<evidence type="ECO:0000256" key="4">
    <source>
        <dbReference type="ARBA" id="ARBA00005093"/>
    </source>
</evidence>
<evidence type="ECO:0000256" key="15">
    <source>
        <dbReference type="ARBA" id="ARBA00023136"/>
    </source>
</evidence>
<evidence type="ECO:0000256" key="7">
    <source>
        <dbReference type="ARBA" id="ARBA00022676"/>
    </source>
</evidence>
<keyword evidence="12" id="KW-0735">Signal-anchor</keyword>
<dbReference type="PANTHER" id="PTHR46025:SF3">
    <property type="entry name" value="XYLOSYLTRANSFERASE OXT"/>
    <property type="match status" value="1"/>
</dbReference>
<dbReference type="EC" id="2.4.2.26" evidence="6"/>
<evidence type="ECO:0000256" key="9">
    <source>
        <dbReference type="ARBA" id="ARBA00022692"/>
    </source>
</evidence>
<accession>A0AAD2JI24</accession>
<evidence type="ECO:0000313" key="23">
    <source>
        <dbReference type="Proteomes" id="UP001295423"/>
    </source>
</evidence>
<comment type="subcellular location">
    <subcellularLocation>
        <location evidence="2">Endoplasmic reticulum membrane</location>
        <topology evidence="2">Single-pass type II membrane protein</topology>
    </subcellularLocation>
    <subcellularLocation>
        <location evidence="1">Golgi apparatus membrane</location>
        <topology evidence="1">Single-pass type II membrane protein</topology>
    </subcellularLocation>
</comment>
<evidence type="ECO:0000256" key="17">
    <source>
        <dbReference type="ARBA" id="ARBA00023180"/>
    </source>
</evidence>
<proteinExistence type="inferred from homology"/>
<evidence type="ECO:0000256" key="18">
    <source>
        <dbReference type="ARBA" id="ARBA00042865"/>
    </source>
</evidence>
<dbReference type="GO" id="GO:0046872">
    <property type="term" value="F:metal ion binding"/>
    <property type="evidence" value="ECO:0007669"/>
    <property type="project" value="UniProtKB-KW"/>
</dbReference>
<dbReference type="AlphaFoldDB" id="A0AAD2JI24"/>
<dbReference type="GO" id="GO:0000139">
    <property type="term" value="C:Golgi membrane"/>
    <property type="evidence" value="ECO:0007669"/>
    <property type="project" value="UniProtKB-SubCell"/>
</dbReference>
<dbReference type="GO" id="GO:0005789">
    <property type="term" value="C:endoplasmic reticulum membrane"/>
    <property type="evidence" value="ECO:0007669"/>
    <property type="project" value="UniProtKB-SubCell"/>
</dbReference>
<evidence type="ECO:0000256" key="13">
    <source>
        <dbReference type="ARBA" id="ARBA00022989"/>
    </source>
</evidence>
<keyword evidence="16" id="KW-1015">Disulfide bond</keyword>
<keyword evidence="11" id="KW-0256">Endoplasmic reticulum</keyword>
<keyword evidence="14" id="KW-0333">Golgi apparatus</keyword>
<dbReference type="GO" id="GO:0015012">
    <property type="term" value="P:heparan sulfate proteoglycan biosynthetic process"/>
    <property type="evidence" value="ECO:0007669"/>
    <property type="project" value="TreeGrafter"/>
</dbReference>
<keyword evidence="17" id="KW-0325">Glycoprotein</keyword>
<dbReference type="GO" id="GO:0030158">
    <property type="term" value="F:protein xylosyltransferase activity"/>
    <property type="evidence" value="ECO:0007669"/>
    <property type="project" value="UniProtKB-EC"/>
</dbReference>
<evidence type="ECO:0000256" key="6">
    <source>
        <dbReference type="ARBA" id="ARBA00011972"/>
    </source>
</evidence>
<feature type="chain" id="PRO_5042170653" description="protein xylosyltransferase" evidence="21">
    <location>
        <begin position="25"/>
        <end position="809"/>
    </location>
</feature>
<comment type="caution">
    <text evidence="22">The sequence shown here is derived from an EMBL/GenBank/DDBJ whole genome shotgun (WGS) entry which is preliminary data.</text>
</comment>
<keyword evidence="23" id="KW-1185">Reference proteome</keyword>
<evidence type="ECO:0000256" key="11">
    <source>
        <dbReference type="ARBA" id="ARBA00022824"/>
    </source>
</evidence>
<dbReference type="GO" id="GO:0050650">
    <property type="term" value="P:chondroitin sulfate proteoglycan biosynthetic process"/>
    <property type="evidence" value="ECO:0007669"/>
    <property type="project" value="TreeGrafter"/>
</dbReference>
<evidence type="ECO:0000256" key="1">
    <source>
        <dbReference type="ARBA" id="ARBA00004323"/>
    </source>
</evidence>
<keyword evidence="9" id="KW-0812">Transmembrane</keyword>
<keyword evidence="7" id="KW-0328">Glycosyltransferase</keyword>
<evidence type="ECO:0000256" key="16">
    <source>
        <dbReference type="ARBA" id="ARBA00023157"/>
    </source>
</evidence>
<dbReference type="Proteomes" id="UP001295423">
    <property type="component" value="Unassembled WGS sequence"/>
</dbReference>
<feature type="compositionally biased region" description="Basic and acidic residues" evidence="20">
    <location>
        <begin position="794"/>
        <end position="809"/>
    </location>
</feature>
<dbReference type="Pfam" id="PF02485">
    <property type="entry name" value="Branch"/>
    <property type="match status" value="1"/>
</dbReference>
<evidence type="ECO:0000256" key="2">
    <source>
        <dbReference type="ARBA" id="ARBA00004648"/>
    </source>
</evidence>
<evidence type="ECO:0000256" key="8">
    <source>
        <dbReference type="ARBA" id="ARBA00022679"/>
    </source>
</evidence>
<dbReference type="InterPro" id="IPR003406">
    <property type="entry name" value="Glyco_trans_14"/>
</dbReference>
<keyword evidence="13" id="KW-1133">Transmembrane helix</keyword>